<proteinExistence type="predicted"/>
<name>A0ABD1MMY3_9FABA</name>
<evidence type="ECO:0000313" key="1">
    <source>
        <dbReference type="EMBL" id="KAL2337176.1"/>
    </source>
</evidence>
<protein>
    <submittedName>
        <fullName evidence="1">Uncharacterized protein</fullName>
    </submittedName>
</protein>
<accession>A0ABD1MMY3</accession>
<reference evidence="1 2" key="1">
    <citation type="submission" date="2024-08" db="EMBL/GenBank/DDBJ databases">
        <title>Insights into the chromosomal genome structure of Flemingia macrophylla.</title>
        <authorList>
            <person name="Ding Y."/>
            <person name="Zhao Y."/>
            <person name="Bi W."/>
            <person name="Wu M."/>
            <person name="Zhao G."/>
            <person name="Gong Y."/>
            <person name="Li W."/>
            <person name="Zhang P."/>
        </authorList>
    </citation>
    <scope>NUCLEOTIDE SEQUENCE [LARGE SCALE GENOMIC DNA]</scope>
    <source>
        <strain evidence="1">DYQJB</strain>
        <tissue evidence="1">Leaf</tissue>
    </source>
</reference>
<evidence type="ECO:0000313" key="2">
    <source>
        <dbReference type="Proteomes" id="UP001603857"/>
    </source>
</evidence>
<comment type="caution">
    <text evidence="1">The sequence shown here is derived from an EMBL/GenBank/DDBJ whole genome shotgun (WGS) entry which is preliminary data.</text>
</comment>
<gene>
    <name evidence="1" type="ORF">Fmac_011622</name>
</gene>
<dbReference type="EMBL" id="JBGMDY010000004">
    <property type="protein sequence ID" value="KAL2337176.1"/>
    <property type="molecule type" value="Genomic_DNA"/>
</dbReference>
<dbReference type="Proteomes" id="UP001603857">
    <property type="component" value="Unassembled WGS sequence"/>
</dbReference>
<organism evidence="1 2">
    <name type="scientific">Flemingia macrophylla</name>
    <dbReference type="NCBI Taxonomy" id="520843"/>
    <lineage>
        <taxon>Eukaryota</taxon>
        <taxon>Viridiplantae</taxon>
        <taxon>Streptophyta</taxon>
        <taxon>Embryophyta</taxon>
        <taxon>Tracheophyta</taxon>
        <taxon>Spermatophyta</taxon>
        <taxon>Magnoliopsida</taxon>
        <taxon>eudicotyledons</taxon>
        <taxon>Gunneridae</taxon>
        <taxon>Pentapetalae</taxon>
        <taxon>rosids</taxon>
        <taxon>fabids</taxon>
        <taxon>Fabales</taxon>
        <taxon>Fabaceae</taxon>
        <taxon>Papilionoideae</taxon>
        <taxon>50 kb inversion clade</taxon>
        <taxon>NPAAA clade</taxon>
        <taxon>indigoferoid/millettioid clade</taxon>
        <taxon>Phaseoleae</taxon>
        <taxon>Flemingia</taxon>
    </lineage>
</organism>
<keyword evidence="2" id="KW-1185">Reference proteome</keyword>
<sequence length="53" mass="5658">MEGGSQQLVTPFQGGGAAAHPCPATLHTPWRRRCWTLAPQLRDPNTSVATTVS</sequence>
<dbReference type="AlphaFoldDB" id="A0ABD1MMY3"/>